<dbReference type="EMBL" id="CP132938">
    <property type="protein sequence ID" value="XCB23535.1"/>
    <property type="molecule type" value="Genomic_DNA"/>
</dbReference>
<dbReference type="Pfam" id="PF12680">
    <property type="entry name" value="SnoaL_2"/>
    <property type="match status" value="1"/>
</dbReference>
<dbReference type="KEGG" id="tgi:RBB81_06335"/>
<dbReference type="RefSeq" id="WP_353073104.1">
    <property type="nucleotide sequence ID" value="NZ_CP132938.1"/>
</dbReference>
<evidence type="ECO:0000259" key="1">
    <source>
        <dbReference type="Pfam" id="PF12680"/>
    </source>
</evidence>
<dbReference type="AlphaFoldDB" id="A0AAU7Z4W7"/>
<feature type="domain" description="SnoaL-like" evidence="1">
    <location>
        <begin position="12"/>
        <end position="124"/>
    </location>
</feature>
<proteinExistence type="predicted"/>
<dbReference type="InterPro" id="IPR032710">
    <property type="entry name" value="NTF2-like_dom_sf"/>
</dbReference>
<reference evidence="2" key="1">
    <citation type="submission" date="2023-08" db="EMBL/GenBank/DDBJ databases">
        <authorList>
            <person name="Messyasz A."/>
            <person name="Mannisto M.K."/>
            <person name="Kerkhof L.J."/>
            <person name="Haggblom M."/>
        </authorList>
    </citation>
    <scope>NUCLEOTIDE SEQUENCE</scope>
    <source>
        <strain evidence="2">M8UP39</strain>
    </source>
</reference>
<organism evidence="2">
    <name type="scientific">Tunturiibacter gelidiferens</name>
    <dbReference type="NCBI Taxonomy" id="3069689"/>
    <lineage>
        <taxon>Bacteria</taxon>
        <taxon>Pseudomonadati</taxon>
        <taxon>Acidobacteriota</taxon>
        <taxon>Terriglobia</taxon>
        <taxon>Terriglobales</taxon>
        <taxon>Acidobacteriaceae</taxon>
        <taxon>Tunturiibacter</taxon>
    </lineage>
</organism>
<dbReference type="Gene3D" id="3.10.450.50">
    <property type="match status" value="1"/>
</dbReference>
<dbReference type="InterPro" id="IPR037401">
    <property type="entry name" value="SnoaL-like"/>
</dbReference>
<evidence type="ECO:0000313" key="2">
    <source>
        <dbReference type="EMBL" id="XCB23535.1"/>
    </source>
</evidence>
<sequence>MTNVEGKNVSVVHAYLNALQSGEAGDALRRFFTDDVRQVELPNHLNSRGQVSDLEDILKRSEQGLKILQQQQYEIISEMALGDRVAVEARWTGVLAVALGTMAAGTEMKASFAMFFRFRDERIAMQRNYDCFDP</sequence>
<accession>A0AAU7Z4W7</accession>
<gene>
    <name evidence="2" type="ORF">RBB81_06335</name>
</gene>
<dbReference type="SUPFAM" id="SSF54427">
    <property type="entry name" value="NTF2-like"/>
    <property type="match status" value="1"/>
</dbReference>
<name>A0AAU7Z4W7_9BACT</name>
<protein>
    <submittedName>
        <fullName evidence="2">Nuclear transport factor 2 family protein</fullName>
    </submittedName>
</protein>
<reference evidence="2" key="2">
    <citation type="journal article" date="2024" name="Environ. Microbiol.">
        <title>Genome analysis and description of Tunturibacter gen. nov. expands the diversity of Terriglobia in tundra soils.</title>
        <authorList>
            <person name="Messyasz A."/>
            <person name="Mannisto M.K."/>
            <person name="Kerkhof L.J."/>
            <person name="Haggblom M.M."/>
        </authorList>
    </citation>
    <scope>NUCLEOTIDE SEQUENCE</scope>
    <source>
        <strain evidence="2">M8UP39</strain>
    </source>
</reference>